<proteinExistence type="predicted"/>
<comment type="caution">
    <text evidence="1">The sequence shown here is derived from an EMBL/GenBank/DDBJ whole genome shotgun (WGS) entry which is preliminary data.</text>
</comment>
<evidence type="ECO:0000313" key="1">
    <source>
        <dbReference type="EMBL" id="CAF0696962.1"/>
    </source>
</evidence>
<evidence type="ECO:0000313" key="2">
    <source>
        <dbReference type="Proteomes" id="UP000663859"/>
    </source>
</evidence>
<reference evidence="1" key="1">
    <citation type="submission" date="2021-02" db="EMBL/GenBank/DDBJ databases">
        <authorList>
            <person name="Cremers G."/>
            <person name="Picone N."/>
        </authorList>
    </citation>
    <scope>NUCLEOTIDE SEQUENCE</scope>
    <source>
        <strain evidence="1">PQ17</strain>
    </source>
</reference>
<keyword evidence="2" id="KW-1185">Reference proteome</keyword>
<protein>
    <submittedName>
        <fullName evidence="1">Uncharacterized protein</fullName>
    </submittedName>
</protein>
<sequence length="132" mass="14928">MEVIQGGGSQRSYFLAFRPQPKLGCLYARKREIQGTRSLGLSNPSWVSKGSDFGHMPTVGDEWPLDCLAYNAKRLGKLIRTQLPTFSPIGIAKNGLRLRKQELQAPSYPRFRSFQGWILDCFLTVPEPFLKP</sequence>
<dbReference type="AlphaFoldDB" id="A0A8J2FS75"/>
<name>A0A8J2FS75_9BACT</name>
<accession>A0A8J2FS75</accession>
<dbReference type="EMBL" id="CAJNOB010000013">
    <property type="protein sequence ID" value="CAF0696962.1"/>
    <property type="molecule type" value="Genomic_DNA"/>
</dbReference>
<dbReference type="Proteomes" id="UP000663859">
    <property type="component" value="Unassembled WGS sequence"/>
</dbReference>
<gene>
    <name evidence="1" type="ORF">MPNT_200011</name>
</gene>
<organism evidence="1 2">
    <name type="scientific">Candidatus Methylacidithermus pantelleriae</name>
    <dbReference type="NCBI Taxonomy" id="2744239"/>
    <lineage>
        <taxon>Bacteria</taxon>
        <taxon>Pseudomonadati</taxon>
        <taxon>Verrucomicrobiota</taxon>
        <taxon>Methylacidiphilae</taxon>
        <taxon>Methylacidiphilales</taxon>
        <taxon>Methylacidiphilaceae</taxon>
        <taxon>Candidatus Methylacidithermus</taxon>
    </lineage>
</organism>